<dbReference type="Gene3D" id="3.40.710.10">
    <property type="entry name" value="DD-peptidase/beta-lactamase superfamily"/>
    <property type="match status" value="1"/>
</dbReference>
<comment type="caution">
    <text evidence="2">The sequence shown here is derived from an EMBL/GenBank/DDBJ whole genome shotgun (WGS) entry which is preliminary data.</text>
</comment>
<reference evidence="3" key="1">
    <citation type="submission" date="2023-07" db="EMBL/GenBank/DDBJ databases">
        <title>30 novel species of actinomycetes from the DSMZ collection.</title>
        <authorList>
            <person name="Nouioui I."/>
        </authorList>
    </citation>
    <scope>NUCLEOTIDE SEQUENCE [LARGE SCALE GENOMIC DNA]</scope>
    <source>
        <strain evidence="3">DSM 44938</strain>
    </source>
</reference>
<dbReference type="Pfam" id="PF00144">
    <property type="entry name" value="Beta-lactamase"/>
    <property type="match status" value="1"/>
</dbReference>
<dbReference type="GO" id="GO:0016787">
    <property type="term" value="F:hydrolase activity"/>
    <property type="evidence" value="ECO:0007669"/>
    <property type="project" value="UniProtKB-KW"/>
</dbReference>
<dbReference type="InterPro" id="IPR050491">
    <property type="entry name" value="AmpC-like"/>
</dbReference>
<organism evidence="2 3">
    <name type="scientific">Streptomyces litchfieldiae</name>
    <dbReference type="NCBI Taxonomy" id="3075543"/>
    <lineage>
        <taxon>Bacteria</taxon>
        <taxon>Bacillati</taxon>
        <taxon>Actinomycetota</taxon>
        <taxon>Actinomycetes</taxon>
        <taxon>Kitasatosporales</taxon>
        <taxon>Streptomycetaceae</taxon>
        <taxon>Streptomyces</taxon>
    </lineage>
</organism>
<keyword evidence="2" id="KW-0378">Hydrolase</keyword>
<dbReference type="Proteomes" id="UP001183246">
    <property type="component" value="Unassembled WGS sequence"/>
</dbReference>
<dbReference type="EC" id="3.1.1.103" evidence="2"/>
<accession>A0ABU2MV84</accession>
<dbReference type="PANTHER" id="PTHR46825:SF7">
    <property type="entry name" value="D-ALANYL-D-ALANINE CARBOXYPEPTIDASE"/>
    <property type="match status" value="1"/>
</dbReference>
<keyword evidence="3" id="KW-1185">Reference proteome</keyword>
<gene>
    <name evidence="2" type="ORF">RM590_22285</name>
</gene>
<dbReference type="InterPro" id="IPR001466">
    <property type="entry name" value="Beta-lactam-related"/>
</dbReference>
<dbReference type="SUPFAM" id="SSF56601">
    <property type="entry name" value="beta-lactamase/transpeptidase-like"/>
    <property type="match status" value="1"/>
</dbReference>
<feature type="domain" description="Beta-lactamase-related" evidence="1">
    <location>
        <begin position="11"/>
        <end position="319"/>
    </location>
</feature>
<dbReference type="EMBL" id="JAVREL010000013">
    <property type="protein sequence ID" value="MDT0345312.1"/>
    <property type="molecule type" value="Genomic_DNA"/>
</dbReference>
<protein>
    <submittedName>
        <fullName evidence="2">Serine hydrolase domain-containing protein</fullName>
        <ecNumber evidence="2">3.1.1.103</ecNumber>
    </submittedName>
</protein>
<proteinExistence type="predicted"/>
<sequence length="335" mass="34491">MAAGAEGVAAVLTTPDGAEATDTRLSAGAHYRAGSTTKAFLATVVLQLVGEGRLSLADPVCEPLPGVVTGNGHDGCRVTLRQLLQHTSGLPDYTAVPGAFPVARSPESYRAHRFDHRDPAGLVAAALTRPPAFAPGTGFAYSNTNYLLAGMIVERVTGRSWRAEVTDRVIRPLGLTGTFLPGDDPALPAPYARGRETFPGGDRPTDTTLLNGTAAGAAGELVTTARDLNRFLTALLGGELLAPAELAAMRDTRPVPGAPGHGYGLGLAAAPLSCGGSYWHHDGTTLGFTGANGVTADGTRAVTVWTNGHDSADPARQARVEAAMRALVDHALCGD</sequence>
<evidence type="ECO:0000313" key="3">
    <source>
        <dbReference type="Proteomes" id="UP001183246"/>
    </source>
</evidence>
<evidence type="ECO:0000313" key="2">
    <source>
        <dbReference type="EMBL" id="MDT0345312.1"/>
    </source>
</evidence>
<dbReference type="PANTHER" id="PTHR46825">
    <property type="entry name" value="D-ALANYL-D-ALANINE-CARBOXYPEPTIDASE/ENDOPEPTIDASE AMPH"/>
    <property type="match status" value="1"/>
</dbReference>
<name>A0ABU2MV84_9ACTN</name>
<dbReference type="InterPro" id="IPR012338">
    <property type="entry name" value="Beta-lactam/transpept-like"/>
</dbReference>
<evidence type="ECO:0000259" key="1">
    <source>
        <dbReference type="Pfam" id="PF00144"/>
    </source>
</evidence>
<dbReference type="RefSeq" id="WP_311706435.1">
    <property type="nucleotide sequence ID" value="NZ_JAVREL010000013.1"/>
</dbReference>